<dbReference type="GO" id="GO:0010494">
    <property type="term" value="C:cytoplasmic stress granule"/>
    <property type="evidence" value="ECO:0007669"/>
    <property type="project" value="TreeGrafter"/>
</dbReference>
<dbReference type="InterPro" id="IPR000571">
    <property type="entry name" value="Znf_CCCH"/>
</dbReference>
<dbReference type="GO" id="GO:0003729">
    <property type="term" value="F:mRNA binding"/>
    <property type="evidence" value="ECO:0007669"/>
    <property type="project" value="TreeGrafter"/>
</dbReference>
<dbReference type="PROSITE" id="PS50103">
    <property type="entry name" value="ZF_C3H1"/>
    <property type="match status" value="1"/>
</dbReference>
<sequence>MIKVLSQHCPDGWWNMVPLKFQIYQFVSYFTYFEECCVIYFSPYRCYYIVYYLVNLKKEKRCPFDQNTIAKDISELPVNYALLQLVGAAVPDTDTPPSEGISDHVKHYNASKRCIEELALHLKPVSAADQKLNTTCLSSNGSEPNNGILSRPMQRKLVTLVNCQLVEDEGRARAIRAARSLGERTVTELILQHQNPQQLSANLWAAVRARGCQFLGPAMQEEVLKLILLALEDGSALSRKVLVLFVVQRLEKHYPQASKTAIGHVVQLLYRASCFKVSKRDEESSLMQLKEEFRSYEALRREHDSQIVQIAMEAGLRIAPDQWSSLLYGDTSHKSHMQSIDKLQTPQSFSQSVNELIITLQRTGDPCGLQRLHPHLEFLASVDPNPDAPSPSWENLEAVMKAIKTVVQGLVDFIQSNGSKHLEILTLPNLRYKTSMCRDLVQRGTCPRGGNCTFAHSQDELEKYRARNKRLGKGQFLPTTTSALTPKEKLALESVTKTTAEKLLAAEISKSGSSIDTISTDKQGTITSPSGLPQKLAVTHEPSCLPGAMTNMSISTSQASMVPTSMTPHIQTMTGSLGPHVSSFTQSRSQGCYPPEYYQSCQSTVPMMAMPRMMSYGPTCYQHQTMPPGYRPSVYGMMPPQQCPYQTGMEYNMTSRCPPQQPPPPPYPGSCMSYDMCQQAHSNLNPYAEPFMVGPHPSGQQFCCHSDDHRCLVPPHGQDVVSPVLHSQQIIPQFQAQILTNLHQRRTEILTRLHKCNSTTSKKSWSGAETTFAEWGSEKSIGRMTGSSQSIPDAASATKIPSLASRETHSGWDSDYQNWSVGDNTSSSWTKSKDTRVGSSDIVADCPDVWNEKFVLAVNQGNEQDTGSDTTDFMLNWLKDIPDDPMPVEQVPIPTQKISKTKRTVSQSSERKSVYAPATSYHQDYQTITEKNVMGDNDEDEDDIEIDYRRLSIASDGDDIIIPFDSKPIVSKFGPISRVKPKLQKSTDPVQATADENMMTSVTSSLNRKPQVYPTNRVASRTVNQPISAVLDEDNASACTGYSRIVNYPPNVKSCVKKEIARLEEKALNANTEDEWLACELQAVELQISLTNKSTGNLTSEDLTGTKHWAKYGYDSPQAGYTEWTDLDKALQAQKKETECLKNRKNQEKEDRLLAQKLVLEELNASGPSS</sequence>
<dbReference type="GO" id="GO:0008270">
    <property type="term" value="F:zinc ion binding"/>
    <property type="evidence" value="ECO:0007669"/>
    <property type="project" value="UniProtKB-KW"/>
</dbReference>
<keyword evidence="3" id="KW-0808">Transferase</keyword>
<feature type="domain" description="C3H1-type" evidence="9">
    <location>
        <begin position="431"/>
        <end position="459"/>
    </location>
</feature>
<evidence type="ECO:0000256" key="7">
    <source>
        <dbReference type="PROSITE-ProRule" id="PRU00723"/>
    </source>
</evidence>
<evidence type="ECO:0000256" key="2">
    <source>
        <dbReference type="ARBA" id="ARBA00012483"/>
    </source>
</evidence>
<dbReference type="GO" id="GO:0035613">
    <property type="term" value="F:RNA stem-loop binding"/>
    <property type="evidence" value="ECO:0007669"/>
    <property type="project" value="TreeGrafter"/>
</dbReference>
<dbReference type="OrthoDB" id="10067217at2759"/>
<reference evidence="10 11" key="1">
    <citation type="submission" date="2020-06" db="EMBL/GenBank/DDBJ databases">
        <authorList>
            <person name="Li R."/>
            <person name="Bekaert M."/>
        </authorList>
    </citation>
    <scope>NUCLEOTIDE SEQUENCE [LARGE SCALE GENOMIC DNA]</scope>
    <source>
        <strain evidence="11">wild</strain>
    </source>
</reference>
<dbReference type="PANTHER" id="PTHR13139">
    <property type="entry name" value="RING FINGER AND CCCH-TYPE ZINC FINGER DOMAIN-CONTAINING PROTEIN"/>
    <property type="match status" value="1"/>
</dbReference>
<dbReference type="GO" id="GO:0003725">
    <property type="term" value="F:double-stranded RNA binding"/>
    <property type="evidence" value="ECO:0007669"/>
    <property type="project" value="TreeGrafter"/>
</dbReference>
<dbReference type="Pfam" id="PF21206">
    <property type="entry name" value="Roquin_1_2-like_ROQ"/>
    <property type="match status" value="1"/>
</dbReference>
<dbReference type="Pfam" id="PF18386">
    <property type="entry name" value="ROQ_II"/>
    <property type="match status" value="1"/>
</dbReference>
<dbReference type="Gene3D" id="1.20.120.1790">
    <property type="match status" value="1"/>
</dbReference>
<keyword evidence="8" id="KW-0175">Coiled coil</keyword>
<keyword evidence="6 7" id="KW-0862">Zinc</keyword>
<dbReference type="Gene3D" id="4.10.1000.10">
    <property type="entry name" value="Zinc finger, CCCH-type"/>
    <property type="match status" value="1"/>
</dbReference>
<accession>A0A6J8EKM5</accession>
<keyword evidence="11" id="KW-1185">Reference proteome</keyword>
<dbReference type="GO" id="GO:0061630">
    <property type="term" value="F:ubiquitin protein ligase activity"/>
    <property type="evidence" value="ECO:0007669"/>
    <property type="project" value="UniProtKB-EC"/>
</dbReference>
<evidence type="ECO:0000256" key="8">
    <source>
        <dbReference type="SAM" id="Coils"/>
    </source>
</evidence>
<dbReference type="EC" id="2.3.2.27" evidence="2"/>
<dbReference type="InterPro" id="IPR048575">
    <property type="entry name" value="Roquin_1_2-like_ROQ"/>
</dbReference>
<evidence type="ECO:0000259" key="9">
    <source>
        <dbReference type="PROSITE" id="PS50103"/>
    </source>
</evidence>
<comment type="catalytic activity">
    <reaction evidence="1">
        <text>S-ubiquitinyl-[E2 ubiquitin-conjugating enzyme]-L-cysteine + [acceptor protein]-L-lysine = [E2 ubiquitin-conjugating enzyme]-L-cysteine + N(6)-ubiquitinyl-[acceptor protein]-L-lysine.</text>
        <dbReference type="EC" id="2.3.2.27"/>
    </reaction>
</comment>
<evidence type="ECO:0000256" key="1">
    <source>
        <dbReference type="ARBA" id="ARBA00000900"/>
    </source>
</evidence>
<evidence type="ECO:0000256" key="6">
    <source>
        <dbReference type="ARBA" id="ARBA00022833"/>
    </source>
</evidence>
<dbReference type="SUPFAM" id="SSF90229">
    <property type="entry name" value="CCCH zinc finger"/>
    <property type="match status" value="1"/>
</dbReference>
<evidence type="ECO:0000256" key="4">
    <source>
        <dbReference type="ARBA" id="ARBA00022723"/>
    </source>
</evidence>
<dbReference type="Proteomes" id="UP000507470">
    <property type="component" value="Unassembled WGS sequence"/>
</dbReference>
<organism evidence="10 11">
    <name type="scientific">Mytilus coruscus</name>
    <name type="common">Sea mussel</name>
    <dbReference type="NCBI Taxonomy" id="42192"/>
    <lineage>
        <taxon>Eukaryota</taxon>
        <taxon>Metazoa</taxon>
        <taxon>Spiralia</taxon>
        <taxon>Lophotrochozoa</taxon>
        <taxon>Mollusca</taxon>
        <taxon>Bivalvia</taxon>
        <taxon>Autobranchia</taxon>
        <taxon>Pteriomorphia</taxon>
        <taxon>Mytilida</taxon>
        <taxon>Mytiloidea</taxon>
        <taxon>Mytilidae</taxon>
        <taxon>Mytilinae</taxon>
        <taxon>Mytilus</taxon>
    </lineage>
</organism>
<dbReference type="Pfam" id="PF00642">
    <property type="entry name" value="zf-CCCH"/>
    <property type="match status" value="1"/>
</dbReference>
<protein>
    <recommendedName>
        <fullName evidence="2">RING-type E3 ubiquitin transferase</fullName>
        <ecNumber evidence="2">2.3.2.27</ecNumber>
    </recommendedName>
</protein>
<keyword evidence="4 7" id="KW-0479">Metal-binding</keyword>
<dbReference type="SMART" id="SM00356">
    <property type="entry name" value="ZnF_C3H1"/>
    <property type="match status" value="1"/>
</dbReference>
<dbReference type="AlphaFoldDB" id="A0A6J8EKM5"/>
<dbReference type="FunFam" id="1.20.120.1790:FF:000001">
    <property type="entry name" value="roquin-1 isoform X1"/>
    <property type="match status" value="1"/>
</dbReference>
<dbReference type="InterPro" id="IPR052249">
    <property type="entry name" value="Roquin_domain"/>
</dbReference>
<evidence type="ECO:0000313" key="10">
    <source>
        <dbReference type="EMBL" id="CAC5419641.1"/>
    </source>
</evidence>
<evidence type="ECO:0000313" key="11">
    <source>
        <dbReference type="Proteomes" id="UP000507470"/>
    </source>
</evidence>
<evidence type="ECO:0000256" key="5">
    <source>
        <dbReference type="ARBA" id="ARBA00022771"/>
    </source>
</evidence>
<feature type="zinc finger region" description="C3H1-type" evidence="7">
    <location>
        <begin position="431"/>
        <end position="459"/>
    </location>
</feature>
<dbReference type="EMBL" id="CACVKT020009047">
    <property type="protein sequence ID" value="CAC5419641.1"/>
    <property type="molecule type" value="Genomic_DNA"/>
</dbReference>
<dbReference type="GO" id="GO:0000209">
    <property type="term" value="P:protein polyubiquitination"/>
    <property type="evidence" value="ECO:0007669"/>
    <property type="project" value="TreeGrafter"/>
</dbReference>
<dbReference type="InterPro" id="IPR036855">
    <property type="entry name" value="Znf_CCCH_sf"/>
</dbReference>
<name>A0A6J8EKM5_MYTCO</name>
<feature type="coiled-coil region" evidence="8">
    <location>
        <begin position="279"/>
        <end position="306"/>
    </location>
</feature>
<dbReference type="GO" id="GO:0006511">
    <property type="term" value="P:ubiquitin-dependent protein catabolic process"/>
    <property type="evidence" value="ECO:0007669"/>
    <property type="project" value="TreeGrafter"/>
</dbReference>
<proteinExistence type="predicted"/>
<evidence type="ECO:0000256" key="3">
    <source>
        <dbReference type="ARBA" id="ARBA00022679"/>
    </source>
</evidence>
<gene>
    <name evidence="10" type="ORF">MCOR_51953</name>
</gene>
<dbReference type="InterPro" id="IPR041523">
    <property type="entry name" value="ROQ_II"/>
</dbReference>
<keyword evidence="5 7" id="KW-0863">Zinc-finger</keyword>
<dbReference type="GO" id="GO:0000288">
    <property type="term" value="P:nuclear-transcribed mRNA catabolic process, deadenylation-dependent decay"/>
    <property type="evidence" value="ECO:0007669"/>
    <property type="project" value="TreeGrafter"/>
</dbReference>
<dbReference type="PANTHER" id="PTHR13139:SF54">
    <property type="entry name" value="RING-TYPE E3 UBIQUITIN TRANSFERASE"/>
    <property type="match status" value="1"/>
</dbReference>